<keyword evidence="2" id="KW-1185">Reference proteome</keyword>
<evidence type="ECO:0000313" key="1">
    <source>
        <dbReference type="EMBL" id="GAA4189982.1"/>
    </source>
</evidence>
<protein>
    <submittedName>
        <fullName evidence="1">Uncharacterized protein</fullName>
    </submittedName>
</protein>
<name>A0ABP8AU03_9ACTN</name>
<dbReference type="Proteomes" id="UP001501251">
    <property type="component" value="Unassembled WGS sequence"/>
</dbReference>
<dbReference type="EMBL" id="BAABAQ010000004">
    <property type="protein sequence ID" value="GAA4189982.1"/>
    <property type="molecule type" value="Genomic_DNA"/>
</dbReference>
<reference evidence="2" key="1">
    <citation type="journal article" date="2019" name="Int. J. Syst. Evol. Microbiol.">
        <title>The Global Catalogue of Microorganisms (GCM) 10K type strain sequencing project: providing services to taxonomists for standard genome sequencing and annotation.</title>
        <authorList>
            <consortium name="The Broad Institute Genomics Platform"/>
            <consortium name="The Broad Institute Genome Sequencing Center for Infectious Disease"/>
            <person name="Wu L."/>
            <person name="Ma J."/>
        </authorList>
    </citation>
    <scope>NUCLEOTIDE SEQUENCE [LARGE SCALE GENOMIC DNA]</scope>
    <source>
        <strain evidence="2">JCM 17388</strain>
    </source>
</reference>
<sequence>MSDPSARLNLGRCPDCGRVRYETRAKARRAARRTLHRGTHMRPYACGGYWHLGHIAP</sequence>
<comment type="caution">
    <text evidence="1">The sequence shown here is derived from an EMBL/GenBank/DDBJ whole genome shotgun (WGS) entry which is preliminary data.</text>
</comment>
<gene>
    <name evidence="1" type="ORF">GCM10022252_27530</name>
</gene>
<organism evidence="1 2">
    <name type="scientific">Streptosporangium oxazolinicum</name>
    <dbReference type="NCBI Taxonomy" id="909287"/>
    <lineage>
        <taxon>Bacteria</taxon>
        <taxon>Bacillati</taxon>
        <taxon>Actinomycetota</taxon>
        <taxon>Actinomycetes</taxon>
        <taxon>Streptosporangiales</taxon>
        <taxon>Streptosporangiaceae</taxon>
        <taxon>Streptosporangium</taxon>
    </lineage>
</organism>
<dbReference type="RefSeq" id="WP_344918214.1">
    <property type="nucleotide sequence ID" value="NZ_BAABAQ010000004.1"/>
</dbReference>
<accession>A0ABP8AU03</accession>
<evidence type="ECO:0000313" key="2">
    <source>
        <dbReference type="Proteomes" id="UP001501251"/>
    </source>
</evidence>
<proteinExistence type="predicted"/>